<dbReference type="EMBL" id="CP054706">
    <property type="protein sequence ID" value="QQK81601.1"/>
    <property type="molecule type" value="Genomic_DNA"/>
</dbReference>
<feature type="domain" description="PTS EIIA type-4" evidence="6">
    <location>
        <begin position="5"/>
        <end position="130"/>
    </location>
</feature>
<reference evidence="7 8" key="1">
    <citation type="submission" date="2020-06" db="EMBL/GenBank/DDBJ databases">
        <title>Genomic analysis of Salicibibacter sp. NKC21-4.</title>
        <authorList>
            <person name="Oh Y.J."/>
        </authorList>
    </citation>
    <scope>NUCLEOTIDE SEQUENCE [LARGE SCALE GENOMIC DNA]</scope>
    <source>
        <strain evidence="7 8">NKC21-4</strain>
    </source>
</reference>
<dbReference type="NCBIfam" id="TIGR02364">
    <property type="entry name" value="dha_pts"/>
    <property type="match status" value="1"/>
</dbReference>
<dbReference type="InterPro" id="IPR036662">
    <property type="entry name" value="PTS_EIIA_man-typ_sf"/>
</dbReference>
<name>A0A7T6ZDP6_9BACI</name>
<comment type="function">
    <text evidence="2">Component of the dihydroxyacetone kinase complex, which is responsible for the phosphoenolpyruvate (PEP)-dependent phosphorylation of dihydroxyacetone. DhaM serves as the phosphoryl donor. Is phosphorylated by phosphoenolpyruvate in an EI- and HPr-dependent reaction, and a phosphorelay system on histidine residues finally leads to phosphoryl transfer to DhaL and dihydroxyacetone.</text>
</comment>
<dbReference type="KEGG" id="scib:HUG20_17900"/>
<dbReference type="GO" id="GO:0009401">
    <property type="term" value="P:phosphoenolpyruvate-dependent sugar phosphotransferase system"/>
    <property type="evidence" value="ECO:0007669"/>
    <property type="project" value="InterPro"/>
</dbReference>
<dbReference type="GO" id="GO:0019563">
    <property type="term" value="P:glycerol catabolic process"/>
    <property type="evidence" value="ECO:0007669"/>
    <property type="project" value="InterPro"/>
</dbReference>
<dbReference type="Gene3D" id="3.40.50.510">
    <property type="entry name" value="Phosphotransferase system, mannose-type IIA component"/>
    <property type="match status" value="1"/>
</dbReference>
<dbReference type="Proteomes" id="UP000595349">
    <property type="component" value="Chromosome"/>
</dbReference>
<dbReference type="InterPro" id="IPR012844">
    <property type="entry name" value="DhaM_N"/>
</dbReference>
<evidence type="ECO:0000256" key="1">
    <source>
        <dbReference type="ARBA" id="ARBA00001113"/>
    </source>
</evidence>
<dbReference type="SUPFAM" id="SSF53062">
    <property type="entry name" value="PTS system fructose IIA component-like"/>
    <property type="match status" value="1"/>
</dbReference>
<dbReference type="AlphaFoldDB" id="A0A7T6ZDP6"/>
<dbReference type="InterPro" id="IPR004701">
    <property type="entry name" value="PTS_EIIA_man-typ"/>
</dbReference>
<dbReference type="GO" id="GO:0016020">
    <property type="term" value="C:membrane"/>
    <property type="evidence" value="ECO:0007669"/>
    <property type="project" value="InterPro"/>
</dbReference>
<keyword evidence="8" id="KW-1185">Reference proteome</keyword>
<evidence type="ECO:0000313" key="7">
    <source>
        <dbReference type="EMBL" id="QQK81601.1"/>
    </source>
</evidence>
<keyword evidence="7" id="KW-0418">Kinase</keyword>
<dbReference type="PANTHER" id="PTHR38594">
    <property type="entry name" value="PEP-DEPENDENT DIHYDROXYACETONE KINASE, PHOSPHORYL DONOR SUBUNIT DHAM"/>
    <property type="match status" value="1"/>
</dbReference>
<evidence type="ECO:0000313" key="8">
    <source>
        <dbReference type="Proteomes" id="UP000595349"/>
    </source>
</evidence>
<protein>
    <recommendedName>
        <fullName evidence="3">phosphoenolpyruvate--glycerone phosphotransferase</fullName>
        <ecNumber evidence="3">2.7.1.121</ecNumber>
    </recommendedName>
</protein>
<sequence length="130" mass="13844">MAENRVAILLISHVKALAEGARELLQQANPEVGVYACGGLDGGEIGTSVDRIEAVVEEIDPENAILIFYDIGSAKMNAEMVQEMYEDRNIAICNAPIIEGSYVATVTAGLGSPTLAEVKREAEEGYSKEG</sequence>
<accession>A0A7T6ZDP6</accession>
<gene>
    <name evidence="7" type="primary">dhaM</name>
    <name evidence="7" type="ORF">HUG20_17900</name>
</gene>
<dbReference type="Pfam" id="PF03610">
    <property type="entry name" value="EIIA-man"/>
    <property type="match status" value="1"/>
</dbReference>
<dbReference type="GO" id="GO:0047324">
    <property type="term" value="F:phosphoenolpyruvate-glycerone phosphotransferase activity"/>
    <property type="evidence" value="ECO:0007669"/>
    <property type="project" value="UniProtKB-EC"/>
</dbReference>
<dbReference type="RefSeq" id="WP_200086070.1">
    <property type="nucleotide sequence ID" value="NZ_CP054706.1"/>
</dbReference>
<evidence type="ECO:0000259" key="6">
    <source>
        <dbReference type="PROSITE" id="PS51096"/>
    </source>
</evidence>
<proteinExistence type="predicted"/>
<dbReference type="PROSITE" id="PS51096">
    <property type="entry name" value="PTS_EIIA_TYPE_4"/>
    <property type="match status" value="1"/>
</dbReference>
<evidence type="ECO:0000256" key="5">
    <source>
        <dbReference type="ARBA" id="ARBA00046577"/>
    </source>
</evidence>
<evidence type="ECO:0000256" key="2">
    <source>
        <dbReference type="ARBA" id="ARBA00002788"/>
    </source>
</evidence>
<dbReference type="EC" id="2.7.1.121" evidence="3"/>
<dbReference type="InterPro" id="IPR039643">
    <property type="entry name" value="DhaM"/>
</dbReference>
<evidence type="ECO:0000256" key="4">
    <source>
        <dbReference type="ARBA" id="ARBA00022679"/>
    </source>
</evidence>
<dbReference type="PANTHER" id="PTHR38594:SF1">
    <property type="entry name" value="PEP-DEPENDENT DIHYDROXYACETONE KINASE, PHOSPHORYL DONOR SUBUNIT DHAM"/>
    <property type="match status" value="1"/>
</dbReference>
<comment type="subunit">
    <text evidence="5">Homodimer. The dihydroxyacetone kinase complex is composed of a homodimer of DhaM, a homodimer of DhaK and the subunit DhaL.</text>
</comment>
<comment type="catalytic activity">
    <reaction evidence="1">
        <text>dihydroxyacetone + phosphoenolpyruvate = dihydroxyacetone phosphate + pyruvate</text>
        <dbReference type="Rhea" id="RHEA:18381"/>
        <dbReference type="ChEBI" id="CHEBI:15361"/>
        <dbReference type="ChEBI" id="CHEBI:16016"/>
        <dbReference type="ChEBI" id="CHEBI:57642"/>
        <dbReference type="ChEBI" id="CHEBI:58702"/>
        <dbReference type="EC" id="2.7.1.121"/>
    </reaction>
</comment>
<keyword evidence="4 7" id="KW-0808">Transferase</keyword>
<organism evidence="7 8">
    <name type="scientific">Salicibibacter cibi</name>
    <dbReference type="NCBI Taxonomy" id="2743001"/>
    <lineage>
        <taxon>Bacteria</taxon>
        <taxon>Bacillati</taxon>
        <taxon>Bacillota</taxon>
        <taxon>Bacilli</taxon>
        <taxon>Bacillales</taxon>
        <taxon>Bacillaceae</taxon>
        <taxon>Salicibibacter</taxon>
    </lineage>
</organism>
<evidence type="ECO:0000256" key="3">
    <source>
        <dbReference type="ARBA" id="ARBA00012095"/>
    </source>
</evidence>